<dbReference type="Proteomes" id="UP000887565">
    <property type="component" value="Unplaced"/>
</dbReference>
<protein>
    <submittedName>
        <fullName evidence="2">Uncharacterized protein</fullName>
    </submittedName>
</protein>
<keyword evidence="1" id="KW-1185">Reference proteome</keyword>
<organism evidence="1 2">
    <name type="scientific">Romanomermis culicivorax</name>
    <name type="common">Nematode worm</name>
    <dbReference type="NCBI Taxonomy" id="13658"/>
    <lineage>
        <taxon>Eukaryota</taxon>
        <taxon>Metazoa</taxon>
        <taxon>Ecdysozoa</taxon>
        <taxon>Nematoda</taxon>
        <taxon>Enoplea</taxon>
        <taxon>Dorylaimia</taxon>
        <taxon>Mermithida</taxon>
        <taxon>Mermithoidea</taxon>
        <taxon>Mermithidae</taxon>
        <taxon>Romanomermis</taxon>
    </lineage>
</organism>
<dbReference type="AlphaFoldDB" id="A0A915IW41"/>
<evidence type="ECO:0000313" key="2">
    <source>
        <dbReference type="WBParaSite" id="nRc.2.0.1.t18011-RA"/>
    </source>
</evidence>
<evidence type="ECO:0000313" key="1">
    <source>
        <dbReference type="Proteomes" id="UP000887565"/>
    </source>
</evidence>
<proteinExistence type="predicted"/>
<sequence length="103" mass="12158">MVVHCNYDPENIQRTIECKFQAQASGQNEQICQNFKECCHRKCSHSFEFRARCRTTLNENEQFQYDDQTTCECRFIKTRDAGGIAADLYALNFVSTFKNFRQH</sequence>
<dbReference type="WBParaSite" id="nRc.2.0.1.t18011-RA">
    <property type="protein sequence ID" value="nRc.2.0.1.t18011-RA"/>
    <property type="gene ID" value="nRc.2.0.1.g18011"/>
</dbReference>
<reference evidence="2" key="1">
    <citation type="submission" date="2022-11" db="UniProtKB">
        <authorList>
            <consortium name="WormBaseParasite"/>
        </authorList>
    </citation>
    <scope>IDENTIFICATION</scope>
</reference>
<accession>A0A915IW41</accession>
<name>A0A915IW41_ROMCU</name>